<dbReference type="InterPro" id="IPR003593">
    <property type="entry name" value="AAA+_ATPase"/>
</dbReference>
<evidence type="ECO:0000256" key="12">
    <source>
        <dbReference type="ARBA" id="ARBA00023049"/>
    </source>
</evidence>
<evidence type="ECO:0000256" key="14">
    <source>
        <dbReference type="ARBA" id="ARBA00061570"/>
    </source>
</evidence>
<dbReference type="EMBL" id="CP042467">
    <property type="protein sequence ID" value="QED30287.1"/>
    <property type="molecule type" value="Genomic_DNA"/>
</dbReference>
<dbReference type="OrthoDB" id="9809379at2"/>
<evidence type="ECO:0000256" key="17">
    <source>
        <dbReference type="SAM" id="MobiDB-lite"/>
    </source>
</evidence>
<keyword evidence="11 15" id="KW-1133">Transmembrane helix</keyword>
<feature type="binding site" evidence="15">
    <location>
        <position position="500"/>
    </location>
    <ligand>
        <name>Zn(2+)</name>
        <dbReference type="ChEBI" id="CHEBI:29105"/>
        <note>catalytic</note>
    </ligand>
</feature>
<dbReference type="PROSITE" id="PS00674">
    <property type="entry name" value="AAA"/>
    <property type="match status" value="1"/>
</dbReference>
<dbReference type="GO" id="GO:0004222">
    <property type="term" value="F:metalloendopeptidase activity"/>
    <property type="evidence" value="ECO:0007669"/>
    <property type="project" value="InterPro"/>
</dbReference>
<evidence type="ECO:0000256" key="2">
    <source>
        <dbReference type="ARBA" id="ARBA00010044"/>
    </source>
</evidence>
<evidence type="ECO:0000256" key="16">
    <source>
        <dbReference type="RuleBase" id="RU003651"/>
    </source>
</evidence>
<keyword evidence="10 15" id="KW-0067">ATP-binding</keyword>
<evidence type="ECO:0000256" key="7">
    <source>
        <dbReference type="ARBA" id="ARBA00022741"/>
    </source>
</evidence>
<keyword evidence="12 15" id="KW-0482">Metalloprotease</keyword>
<dbReference type="FunFam" id="1.10.8.60:FF:000001">
    <property type="entry name" value="ATP-dependent zinc metalloprotease FtsH"/>
    <property type="match status" value="1"/>
</dbReference>
<dbReference type="KEGG" id="bbae:FRD01_04745"/>
<dbReference type="Proteomes" id="UP000321595">
    <property type="component" value="Chromosome"/>
</dbReference>
<keyword evidence="6 15" id="KW-0479">Metal-binding</keyword>
<dbReference type="Pfam" id="PF06480">
    <property type="entry name" value="FtsH_ext"/>
    <property type="match status" value="1"/>
</dbReference>
<evidence type="ECO:0000256" key="3">
    <source>
        <dbReference type="ARBA" id="ARBA00022475"/>
    </source>
</evidence>
<feature type="compositionally biased region" description="Basic and acidic residues" evidence="17">
    <location>
        <begin position="613"/>
        <end position="632"/>
    </location>
</feature>
<comment type="similarity">
    <text evidence="14 15">In the central section; belongs to the AAA ATPase family.</text>
</comment>
<sequence>MNKVPLRGWVIWGVVIILFAVIWNIFSETTREATSIKFSEFRAAVDAGHVESVEVADMEVVGKFDADYAKENKRPETFRTMGPVGEDLQDVFAAKGITYSFKKSDDNGLFQQILVASIPLLLLVVVLFFVMRQFQGGGGKAMTFGKSRAKLLNESANKVTFNDIAGIDEAKEELQEIVEFLKNPKKFTRLGGRIPKGVLLMGPPGTGKTLLARGVAGEAGVPFFSISGSDFVEMFVGVGASRVRDLFEQAKKQAPCIVFIDEIDAVGRHRGAGMGGGHDEREQTLNQLLVEMDGFESNEGVILIAATNRADVLDSALLRPGRFDRRVMVPPPDVRGREQILKIHTRRTHISKDVDLGKIARGTPGFSGADLENLVNEAALQAAREGKEKIENADFEHAKDKVLMGAERKSAVIGEKEKLVTAYHEAGHALVAVLQEGTDPVHKVTIIPRGRALGVTQQLPLEDRLTLSRDYALKRIAVIMGGRAAEKIIFDQLTTGAGNDIEVATDLARRMVCEWGMSDKIGPISYSDSRSSPFGAYSGPTSAKPYSESVAQEIDAEVREIVTSQYDLAENLLKDNLHLLELMTEALVEFEVLDSDEIQMLIDDRTIDRLRDERAKEAAEKEKHDQAQEKAPKTGFTSKLKEQGAIGDWAPGSAT</sequence>
<evidence type="ECO:0000256" key="11">
    <source>
        <dbReference type="ARBA" id="ARBA00022989"/>
    </source>
</evidence>
<evidence type="ECO:0000256" key="8">
    <source>
        <dbReference type="ARBA" id="ARBA00022801"/>
    </source>
</evidence>
<evidence type="ECO:0000256" key="9">
    <source>
        <dbReference type="ARBA" id="ARBA00022833"/>
    </source>
</evidence>
<feature type="region of interest" description="Disordered" evidence="17">
    <location>
        <begin position="613"/>
        <end position="655"/>
    </location>
</feature>
<dbReference type="GO" id="GO:0016887">
    <property type="term" value="F:ATP hydrolysis activity"/>
    <property type="evidence" value="ECO:0007669"/>
    <property type="project" value="UniProtKB-UniRule"/>
</dbReference>
<dbReference type="Pfam" id="PF01434">
    <property type="entry name" value="Peptidase_M41"/>
    <property type="match status" value="1"/>
</dbReference>
<evidence type="ECO:0000256" key="1">
    <source>
        <dbReference type="ARBA" id="ARBA00004370"/>
    </source>
</evidence>
<dbReference type="CDD" id="cd19501">
    <property type="entry name" value="RecA-like_FtsH"/>
    <property type="match status" value="1"/>
</dbReference>
<evidence type="ECO:0000256" key="10">
    <source>
        <dbReference type="ARBA" id="ARBA00022840"/>
    </source>
</evidence>
<evidence type="ECO:0000256" key="5">
    <source>
        <dbReference type="ARBA" id="ARBA00022692"/>
    </source>
</evidence>
<feature type="transmembrane region" description="Helical" evidence="15">
    <location>
        <begin position="6"/>
        <end position="26"/>
    </location>
</feature>
<protein>
    <recommendedName>
        <fullName evidence="15">ATP-dependent zinc metalloprotease FtsH</fullName>
        <ecNumber evidence="15">3.4.24.-</ecNumber>
    </recommendedName>
</protein>
<feature type="binding site" evidence="15">
    <location>
        <begin position="202"/>
        <end position="209"/>
    </location>
    <ligand>
        <name>ATP</name>
        <dbReference type="ChEBI" id="CHEBI:30616"/>
    </ligand>
</feature>
<dbReference type="EC" id="3.4.24.-" evidence="15"/>
<keyword evidence="4 15" id="KW-0645">Protease</keyword>
<comment type="function">
    <text evidence="15">Acts as a processive, ATP-dependent zinc metallopeptidase for both cytoplasmic and membrane proteins. Plays a role in the quality control of integral membrane proteins.</text>
</comment>
<feature type="transmembrane region" description="Helical" evidence="15">
    <location>
        <begin position="109"/>
        <end position="131"/>
    </location>
</feature>
<dbReference type="InterPro" id="IPR003959">
    <property type="entry name" value="ATPase_AAA_core"/>
</dbReference>
<dbReference type="InterPro" id="IPR005936">
    <property type="entry name" value="FtsH"/>
</dbReference>
<keyword evidence="3 15" id="KW-1003">Cell membrane</keyword>
<dbReference type="InterPro" id="IPR000642">
    <property type="entry name" value="Peptidase_M41"/>
</dbReference>
<keyword evidence="8 15" id="KW-0378">Hydrolase</keyword>
<dbReference type="HAMAP" id="MF_01458">
    <property type="entry name" value="FtsH"/>
    <property type="match status" value="1"/>
</dbReference>
<dbReference type="Gene3D" id="1.20.58.760">
    <property type="entry name" value="Peptidase M41"/>
    <property type="match status" value="1"/>
</dbReference>
<dbReference type="FunFam" id="1.20.58.760:FF:000001">
    <property type="entry name" value="ATP-dependent zinc metalloprotease FtsH"/>
    <property type="match status" value="1"/>
</dbReference>
<proteinExistence type="inferred from homology"/>
<evidence type="ECO:0000256" key="4">
    <source>
        <dbReference type="ARBA" id="ARBA00022670"/>
    </source>
</evidence>
<evidence type="ECO:0000259" key="18">
    <source>
        <dbReference type="SMART" id="SM00382"/>
    </source>
</evidence>
<comment type="subcellular location">
    <subcellularLocation>
        <location evidence="15">Cell membrane</location>
        <topology evidence="15">Multi-pass membrane protein</topology>
        <orientation evidence="15">Cytoplasmic side</orientation>
    </subcellularLocation>
    <subcellularLocation>
        <location evidence="1">Membrane</location>
    </subcellularLocation>
</comment>
<dbReference type="AlphaFoldDB" id="A0A5B8XYM9"/>
<dbReference type="GO" id="GO:0008270">
    <property type="term" value="F:zinc ion binding"/>
    <property type="evidence" value="ECO:0007669"/>
    <property type="project" value="UniProtKB-UniRule"/>
</dbReference>
<dbReference type="GO" id="GO:0030163">
    <property type="term" value="P:protein catabolic process"/>
    <property type="evidence" value="ECO:0007669"/>
    <property type="project" value="UniProtKB-UniRule"/>
</dbReference>
<dbReference type="PANTHER" id="PTHR23076:SF97">
    <property type="entry name" value="ATP-DEPENDENT ZINC METALLOPROTEASE YME1L1"/>
    <property type="match status" value="1"/>
</dbReference>
<organism evidence="19 20">
    <name type="scientific">Microvenator marinus</name>
    <dbReference type="NCBI Taxonomy" id="2600177"/>
    <lineage>
        <taxon>Bacteria</taxon>
        <taxon>Deltaproteobacteria</taxon>
        <taxon>Bradymonadales</taxon>
        <taxon>Microvenatoraceae</taxon>
        <taxon>Microvenator</taxon>
    </lineage>
</organism>
<dbReference type="InterPro" id="IPR037219">
    <property type="entry name" value="Peptidase_M41-like"/>
</dbReference>
<keyword evidence="7 15" id="KW-0547">Nucleotide-binding</keyword>
<name>A0A5B8XYM9_9DELT</name>
<keyword evidence="5 15" id="KW-0812">Transmembrane</keyword>
<keyword evidence="20" id="KW-1185">Reference proteome</keyword>
<dbReference type="GO" id="GO:0004176">
    <property type="term" value="F:ATP-dependent peptidase activity"/>
    <property type="evidence" value="ECO:0007669"/>
    <property type="project" value="InterPro"/>
</dbReference>
<dbReference type="GO" id="GO:0006508">
    <property type="term" value="P:proteolysis"/>
    <property type="evidence" value="ECO:0007669"/>
    <property type="project" value="UniProtKB-KW"/>
</dbReference>
<dbReference type="FunFam" id="3.40.50.300:FF:000001">
    <property type="entry name" value="ATP-dependent zinc metalloprotease FtsH"/>
    <property type="match status" value="1"/>
</dbReference>
<keyword evidence="13 15" id="KW-0472">Membrane</keyword>
<feature type="binding site" evidence="15">
    <location>
        <position position="424"/>
    </location>
    <ligand>
        <name>Zn(2+)</name>
        <dbReference type="ChEBI" id="CHEBI:29105"/>
        <note>catalytic</note>
    </ligand>
</feature>
<dbReference type="InterPro" id="IPR011546">
    <property type="entry name" value="Pept_M41_FtsH_extracell"/>
</dbReference>
<dbReference type="GO" id="GO:0005524">
    <property type="term" value="F:ATP binding"/>
    <property type="evidence" value="ECO:0007669"/>
    <property type="project" value="UniProtKB-UniRule"/>
</dbReference>
<dbReference type="SMART" id="SM00382">
    <property type="entry name" value="AAA"/>
    <property type="match status" value="1"/>
</dbReference>
<dbReference type="Pfam" id="PF00004">
    <property type="entry name" value="AAA"/>
    <property type="match status" value="1"/>
</dbReference>
<feature type="domain" description="AAA+ ATPase" evidence="18">
    <location>
        <begin position="194"/>
        <end position="333"/>
    </location>
</feature>
<dbReference type="Gene3D" id="3.30.720.210">
    <property type="match status" value="1"/>
</dbReference>
<dbReference type="NCBIfam" id="TIGR01241">
    <property type="entry name" value="FtsH_fam"/>
    <property type="match status" value="1"/>
</dbReference>
<keyword evidence="9 15" id="KW-0862">Zinc</keyword>
<evidence type="ECO:0000256" key="6">
    <source>
        <dbReference type="ARBA" id="ARBA00022723"/>
    </source>
</evidence>
<dbReference type="Pfam" id="PF17862">
    <property type="entry name" value="AAA_lid_3"/>
    <property type="match status" value="1"/>
</dbReference>
<dbReference type="Gene3D" id="3.40.50.300">
    <property type="entry name" value="P-loop containing nucleotide triphosphate hydrolases"/>
    <property type="match status" value="1"/>
</dbReference>
<dbReference type="PANTHER" id="PTHR23076">
    <property type="entry name" value="METALLOPROTEASE M41 FTSH"/>
    <property type="match status" value="1"/>
</dbReference>
<feature type="binding site" evidence="15">
    <location>
        <position position="428"/>
    </location>
    <ligand>
        <name>Zn(2+)</name>
        <dbReference type="ChEBI" id="CHEBI:29105"/>
        <note>catalytic</note>
    </ligand>
</feature>
<gene>
    <name evidence="15" type="primary">ftsH</name>
    <name evidence="19" type="ORF">FRD01_04745</name>
</gene>
<comment type="similarity">
    <text evidence="16">Belongs to the AAA ATPase family.</text>
</comment>
<dbReference type="SUPFAM" id="SSF140990">
    <property type="entry name" value="FtsH protease domain-like"/>
    <property type="match status" value="1"/>
</dbReference>
<dbReference type="SUPFAM" id="SSF52540">
    <property type="entry name" value="P-loop containing nucleoside triphosphate hydrolases"/>
    <property type="match status" value="1"/>
</dbReference>
<comment type="similarity">
    <text evidence="2 15">In the C-terminal section; belongs to the peptidase M41 family.</text>
</comment>
<feature type="active site" evidence="15">
    <location>
        <position position="425"/>
    </location>
</feature>
<reference evidence="19 20" key="1">
    <citation type="submission" date="2019-08" db="EMBL/GenBank/DDBJ databases">
        <authorList>
            <person name="Liang Q."/>
        </authorList>
    </citation>
    <scope>NUCLEOTIDE SEQUENCE [LARGE SCALE GENOMIC DNA]</scope>
    <source>
        <strain evidence="19 20">V1718</strain>
    </source>
</reference>
<evidence type="ECO:0000256" key="15">
    <source>
        <dbReference type="HAMAP-Rule" id="MF_01458"/>
    </source>
</evidence>
<comment type="subunit">
    <text evidence="15">Homohexamer.</text>
</comment>
<dbReference type="Gene3D" id="1.10.8.60">
    <property type="match status" value="1"/>
</dbReference>
<accession>A0A5B8XYM9</accession>
<comment type="cofactor">
    <cofactor evidence="15">
        <name>Zn(2+)</name>
        <dbReference type="ChEBI" id="CHEBI:29105"/>
    </cofactor>
    <text evidence="15">Binds 1 zinc ion per subunit.</text>
</comment>
<dbReference type="InterPro" id="IPR003960">
    <property type="entry name" value="ATPase_AAA_CS"/>
</dbReference>
<evidence type="ECO:0000313" key="20">
    <source>
        <dbReference type="Proteomes" id="UP000321595"/>
    </source>
</evidence>
<evidence type="ECO:0000313" key="19">
    <source>
        <dbReference type="EMBL" id="QED30287.1"/>
    </source>
</evidence>
<dbReference type="InterPro" id="IPR027417">
    <property type="entry name" value="P-loop_NTPase"/>
</dbReference>
<dbReference type="InterPro" id="IPR041569">
    <property type="entry name" value="AAA_lid_3"/>
</dbReference>
<dbReference type="GO" id="GO:0005886">
    <property type="term" value="C:plasma membrane"/>
    <property type="evidence" value="ECO:0007669"/>
    <property type="project" value="UniProtKB-SubCell"/>
</dbReference>
<evidence type="ECO:0000256" key="13">
    <source>
        <dbReference type="ARBA" id="ARBA00023136"/>
    </source>
</evidence>